<dbReference type="EMBL" id="JARK01001624">
    <property type="protein sequence ID" value="EYB85934.1"/>
    <property type="molecule type" value="Genomic_DNA"/>
</dbReference>
<feature type="transmembrane region" description="Helical" evidence="1">
    <location>
        <begin position="69"/>
        <end position="89"/>
    </location>
</feature>
<keyword evidence="4" id="KW-1185">Reference proteome</keyword>
<name>A0A016S6R6_9BILA</name>
<dbReference type="Proteomes" id="UP000024635">
    <property type="component" value="Unassembled WGS sequence"/>
</dbReference>
<comment type="caution">
    <text evidence="3">The sequence shown here is derived from an EMBL/GenBank/DDBJ whole genome shotgun (WGS) entry which is preliminary data.</text>
</comment>
<feature type="chain" id="PRO_5012204118" evidence="2">
    <location>
        <begin position="16"/>
        <end position="91"/>
    </location>
</feature>
<keyword evidence="1" id="KW-0472">Membrane</keyword>
<gene>
    <name evidence="3" type="primary">Acey_s0288.g1484</name>
    <name evidence="3" type="ORF">Y032_0288g1484</name>
</gene>
<dbReference type="AlphaFoldDB" id="A0A016S6R6"/>
<evidence type="ECO:0000313" key="3">
    <source>
        <dbReference type="EMBL" id="EYB85934.1"/>
    </source>
</evidence>
<keyword evidence="2" id="KW-0732">Signal</keyword>
<feature type="signal peptide" evidence="2">
    <location>
        <begin position="1"/>
        <end position="15"/>
    </location>
</feature>
<evidence type="ECO:0000313" key="4">
    <source>
        <dbReference type="Proteomes" id="UP000024635"/>
    </source>
</evidence>
<accession>A0A016S6R6</accession>
<organism evidence="3 4">
    <name type="scientific">Ancylostoma ceylanicum</name>
    <dbReference type="NCBI Taxonomy" id="53326"/>
    <lineage>
        <taxon>Eukaryota</taxon>
        <taxon>Metazoa</taxon>
        <taxon>Ecdysozoa</taxon>
        <taxon>Nematoda</taxon>
        <taxon>Chromadorea</taxon>
        <taxon>Rhabditida</taxon>
        <taxon>Rhabditina</taxon>
        <taxon>Rhabditomorpha</taxon>
        <taxon>Strongyloidea</taxon>
        <taxon>Ancylostomatidae</taxon>
        <taxon>Ancylostomatinae</taxon>
        <taxon>Ancylostoma</taxon>
    </lineage>
</organism>
<keyword evidence="1" id="KW-1133">Transmembrane helix</keyword>
<keyword evidence="1" id="KW-0812">Transmembrane</keyword>
<sequence>MKLLLAGLLLLIVDAHIVDSTALANKTLSARVNETVFALVNKTLAALANETDAGDSLSRAHLDRRSHKFFGRLLWGLGAAVVGAVTGFFGN</sequence>
<proteinExistence type="predicted"/>
<protein>
    <submittedName>
        <fullName evidence="3">Uncharacterized protein</fullName>
    </submittedName>
</protein>
<reference evidence="4" key="1">
    <citation type="journal article" date="2015" name="Nat. Genet.">
        <title>The genome and transcriptome of the zoonotic hookworm Ancylostoma ceylanicum identify infection-specific gene families.</title>
        <authorList>
            <person name="Schwarz E.M."/>
            <person name="Hu Y."/>
            <person name="Antoshechkin I."/>
            <person name="Miller M.M."/>
            <person name="Sternberg P.W."/>
            <person name="Aroian R.V."/>
        </authorList>
    </citation>
    <scope>NUCLEOTIDE SEQUENCE</scope>
    <source>
        <strain evidence="4">HY135</strain>
    </source>
</reference>
<evidence type="ECO:0000256" key="1">
    <source>
        <dbReference type="SAM" id="Phobius"/>
    </source>
</evidence>
<evidence type="ECO:0000256" key="2">
    <source>
        <dbReference type="SAM" id="SignalP"/>
    </source>
</evidence>